<dbReference type="Proteomes" id="UP001209083">
    <property type="component" value="Chromosome"/>
</dbReference>
<dbReference type="Gene3D" id="1.10.260.40">
    <property type="entry name" value="lambda repressor-like DNA-binding domains"/>
    <property type="match status" value="1"/>
</dbReference>
<evidence type="ECO:0000313" key="1">
    <source>
        <dbReference type="EMBL" id="WGW11870.1"/>
    </source>
</evidence>
<keyword evidence="2" id="KW-1185">Reference proteome</keyword>
<organism evidence="1 2">
    <name type="scientific">Saxibacter everestensis</name>
    <dbReference type="NCBI Taxonomy" id="2909229"/>
    <lineage>
        <taxon>Bacteria</taxon>
        <taxon>Bacillati</taxon>
        <taxon>Actinomycetota</taxon>
        <taxon>Actinomycetes</taxon>
        <taxon>Micrococcales</taxon>
        <taxon>Brevibacteriaceae</taxon>
        <taxon>Saxibacter</taxon>
    </lineage>
</organism>
<accession>A0ABY8QUL0</accession>
<name>A0ABY8QUL0_9MICO</name>
<proteinExistence type="predicted"/>
<gene>
    <name evidence="1" type="ORF">LWF01_17550</name>
</gene>
<sequence length="90" mass="9881">MPRTKIRGQLGGERAVAIRLAEILRGFRLAGDPDGSPITQAEAAVRIGIARYTLQRLERCAGKDGDPYEYPTYATLVGAAEHLGRRFVVR</sequence>
<evidence type="ECO:0008006" key="3">
    <source>
        <dbReference type="Google" id="ProtNLM"/>
    </source>
</evidence>
<evidence type="ECO:0000313" key="2">
    <source>
        <dbReference type="Proteomes" id="UP001209083"/>
    </source>
</evidence>
<reference evidence="1 2" key="1">
    <citation type="submission" date="2023-05" db="EMBL/GenBank/DDBJ databases">
        <title>Lithophilousrod everest ZFBP1038 complete genpme.</title>
        <authorList>
            <person name="Tian M."/>
        </authorList>
    </citation>
    <scope>NUCLEOTIDE SEQUENCE [LARGE SCALE GENOMIC DNA]</scope>
    <source>
        <strain evidence="1 2">ZFBP1038</strain>
    </source>
</reference>
<dbReference type="InterPro" id="IPR010982">
    <property type="entry name" value="Lambda_DNA-bd_dom_sf"/>
</dbReference>
<protein>
    <recommendedName>
        <fullName evidence="3">Helix-turn-helix domain-containing protein</fullName>
    </recommendedName>
</protein>
<dbReference type="RefSeq" id="WP_349638664.1">
    <property type="nucleotide sequence ID" value="NZ_CP090958.1"/>
</dbReference>
<dbReference type="EMBL" id="CP090958">
    <property type="protein sequence ID" value="WGW11870.1"/>
    <property type="molecule type" value="Genomic_DNA"/>
</dbReference>